<comment type="caution">
    <text evidence="2">The sequence shown here is derived from an EMBL/GenBank/DDBJ whole genome shotgun (WGS) entry which is preliminary data.</text>
</comment>
<dbReference type="InterPro" id="IPR010982">
    <property type="entry name" value="Lambda_DNA-bd_dom_sf"/>
</dbReference>
<dbReference type="AlphaFoldDB" id="A0A2W2E0P5"/>
<evidence type="ECO:0000259" key="1">
    <source>
        <dbReference type="PROSITE" id="PS50943"/>
    </source>
</evidence>
<dbReference type="Pfam" id="PF13560">
    <property type="entry name" value="HTH_31"/>
    <property type="match status" value="1"/>
</dbReference>
<dbReference type="Proteomes" id="UP000248544">
    <property type="component" value="Unassembled WGS sequence"/>
</dbReference>
<sequence length="286" mass="32261">MTLSRHSPTVRRRRLAAEFRRLREARGLTIDQVAAEIDWHATKLSRVETGKQSLRLSDVRALLEVLQVAAELRDPLLALAREARQRGWWQALGEAVPDWFEVYVGLESEASGLQISEAEFVPGLLQTAEYARAVHQAAQLRASDAEIERQVAVRMARQELLTGEGSPQLSMIVNEAAIRRVVGGAKVMRAQLAHLMELAHLRNLTLQVLPFSIGAHPAMVSGFHILTFEPEDADVVYIEYPTGSIYLERPTEVERYTLIFERLRVEALPTEATRDLIEQVARELDR</sequence>
<evidence type="ECO:0000313" key="2">
    <source>
        <dbReference type="EMBL" id="PZG17542.1"/>
    </source>
</evidence>
<gene>
    <name evidence="2" type="ORF">C1I98_38630</name>
</gene>
<dbReference type="EMBL" id="POUA01000694">
    <property type="protein sequence ID" value="PZG17542.1"/>
    <property type="molecule type" value="Genomic_DNA"/>
</dbReference>
<reference evidence="2 3" key="1">
    <citation type="submission" date="2018-01" db="EMBL/GenBank/DDBJ databases">
        <title>Draft genome sequence of Sphaerisporangium sp. 7K107.</title>
        <authorList>
            <person name="Sahin N."/>
            <person name="Saygin H."/>
            <person name="Ay H."/>
        </authorList>
    </citation>
    <scope>NUCLEOTIDE SEQUENCE [LARGE SCALE GENOMIC DNA]</scope>
    <source>
        <strain evidence="2 3">7K107</strain>
    </source>
</reference>
<dbReference type="SUPFAM" id="SSF47413">
    <property type="entry name" value="lambda repressor-like DNA-binding domains"/>
    <property type="match status" value="1"/>
</dbReference>
<dbReference type="GO" id="GO:0003677">
    <property type="term" value="F:DNA binding"/>
    <property type="evidence" value="ECO:0007669"/>
    <property type="project" value="InterPro"/>
</dbReference>
<protein>
    <submittedName>
        <fullName evidence="2">Transcriptional regulator</fullName>
    </submittedName>
</protein>
<proteinExistence type="predicted"/>
<organism evidence="2 3">
    <name type="scientific">Spongiactinospora gelatinilytica</name>
    <dbReference type="NCBI Taxonomy" id="2666298"/>
    <lineage>
        <taxon>Bacteria</taxon>
        <taxon>Bacillati</taxon>
        <taxon>Actinomycetota</taxon>
        <taxon>Actinomycetes</taxon>
        <taxon>Streptosporangiales</taxon>
        <taxon>Streptosporangiaceae</taxon>
        <taxon>Spongiactinospora</taxon>
    </lineage>
</organism>
<name>A0A2W2E0P5_9ACTN</name>
<evidence type="ECO:0000313" key="3">
    <source>
        <dbReference type="Proteomes" id="UP000248544"/>
    </source>
</evidence>
<dbReference type="InterPro" id="IPR043917">
    <property type="entry name" value="DUF5753"/>
</dbReference>
<dbReference type="InterPro" id="IPR001387">
    <property type="entry name" value="Cro/C1-type_HTH"/>
</dbReference>
<dbReference type="SMART" id="SM00530">
    <property type="entry name" value="HTH_XRE"/>
    <property type="match status" value="1"/>
</dbReference>
<dbReference type="CDD" id="cd00093">
    <property type="entry name" value="HTH_XRE"/>
    <property type="match status" value="1"/>
</dbReference>
<accession>A0A2W2E0P5</accession>
<dbReference type="RefSeq" id="WP_111172159.1">
    <property type="nucleotide sequence ID" value="NZ_POUA01000694.1"/>
</dbReference>
<feature type="domain" description="HTH cro/C1-type" evidence="1">
    <location>
        <begin position="19"/>
        <end position="72"/>
    </location>
</feature>
<dbReference type="PROSITE" id="PS50943">
    <property type="entry name" value="HTH_CROC1"/>
    <property type="match status" value="1"/>
</dbReference>
<dbReference type="Pfam" id="PF19054">
    <property type="entry name" value="DUF5753"/>
    <property type="match status" value="1"/>
</dbReference>
<keyword evidence="3" id="KW-1185">Reference proteome</keyword>
<dbReference type="Gene3D" id="1.10.260.40">
    <property type="entry name" value="lambda repressor-like DNA-binding domains"/>
    <property type="match status" value="1"/>
</dbReference>